<dbReference type="PANTHER" id="PTHR45811">
    <property type="entry name" value="COPPER TRANSPORT PROTEIN FAMILY-RELATED"/>
    <property type="match status" value="1"/>
</dbReference>
<gene>
    <name evidence="7" type="ORF">HU200_057932</name>
</gene>
<dbReference type="PROSITE" id="PS50846">
    <property type="entry name" value="HMA_2"/>
    <property type="match status" value="1"/>
</dbReference>
<evidence type="ECO:0000256" key="4">
    <source>
        <dbReference type="ARBA" id="ARBA00023289"/>
    </source>
</evidence>
<proteinExistence type="inferred from homology"/>
<sequence length="161" mass="18080">MGYWDGRLVKNATVACRVLQQKVVLLLDLQGNDVKEKRKVLKAVSTYPGLDLIAVDMKQRKLTVVGLVDPIELVTKLRKHWRAYIFYVGPATAATGAEATANQVDVPHAVVVPAKYPSYPYQPRHVLRGLRRSGSEPPQVLLRRLRGAGELPQRLRHLLTR</sequence>
<reference evidence="7" key="1">
    <citation type="submission" date="2020-07" db="EMBL/GenBank/DDBJ databases">
        <title>Genome sequence and genetic diversity analysis of an under-domesticated orphan crop, white fonio (Digitaria exilis).</title>
        <authorList>
            <person name="Bennetzen J.L."/>
            <person name="Chen S."/>
            <person name="Ma X."/>
            <person name="Wang X."/>
            <person name="Yssel A.E.J."/>
            <person name="Chaluvadi S.R."/>
            <person name="Johnson M."/>
            <person name="Gangashetty P."/>
            <person name="Hamidou F."/>
            <person name="Sanogo M.D."/>
            <person name="Zwaenepoel A."/>
            <person name="Wallace J."/>
            <person name="Van De Peer Y."/>
            <person name="Van Deynze A."/>
        </authorList>
    </citation>
    <scope>NUCLEOTIDE SEQUENCE</scope>
    <source>
        <tissue evidence="7">Leaves</tissue>
    </source>
</reference>
<dbReference type="AlphaFoldDB" id="A0A835AAP0"/>
<dbReference type="OrthoDB" id="686027at2759"/>
<keyword evidence="8" id="KW-1185">Reference proteome</keyword>
<dbReference type="InterPro" id="IPR051863">
    <property type="entry name" value="HIPP"/>
</dbReference>
<dbReference type="EMBL" id="JACEFO010002444">
    <property type="protein sequence ID" value="KAF8660351.1"/>
    <property type="molecule type" value="Genomic_DNA"/>
</dbReference>
<keyword evidence="1" id="KW-0488">Methylation</keyword>
<feature type="domain" description="HMA" evidence="6">
    <location>
        <begin position="20"/>
        <end position="89"/>
    </location>
</feature>
<evidence type="ECO:0000256" key="2">
    <source>
        <dbReference type="ARBA" id="ARBA00022723"/>
    </source>
</evidence>
<keyword evidence="4" id="KW-0636">Prenylation</keyword>
<comment type="caution">
    <text evidence="7">The sequence shown here is derived from an EMBL/GenBank/DDBJ whole genome shotgun (WGS) entry which is preliminary data.</text>
</comment>
<keyword evidence="2" id="KW-0479">Metal-binding</keyword>
<evidence type="ECO:0000259" key="6">
    <source>
        <dbReference type="PROSITE" id="PS50846"/>
    </source>
</evidence>
<accession>A0A835AAP0</accession>
<name>A0A835AAP0_9POAL</name>
<organism evidence="7 8">
    <name type="scientific">Digitaria exilis</name>
    <dbReference type="NCBI Taxonomy" id="1010633"/>
    <lineage>
        <taxon>Eukaryota</taxon>
        <taxon>Viridiplantae</taxon>
        <taxon>Streptophyta</taxon>
        <taxon>Embryophyta</taxon>
        <taxon>Tracheophyta</taxon>
        <taxon>Spermatophyta</taxon>
        <taxon>Magnoliopsida</taxon>
        <taxon>Liliopsida</taxon>
        <taxon>Poales</taxon>
        <taxon>Poaceae</taxon>
        <taxon>PACMAD clade</taxon>
        <taxon>Panicoideae</taxon>
        <taxon>Panicodae</taxon>
        <taxon>Paniceae</taxon>
        <taxon>Anthephorinae</taxon>
        <taxon>Digitaria</taxon>
    </lineage>
</organism>
<dbReference type="GO" id="GO:0046872">
    <property type="term" value="F:metal ion binding"/>
    <property type="evidence" value="ECO:0007669"/>
    <property type="project" value="UniProtKB-KW"/>
</dbReference>
<evidence type="ECO:0000256" key="5">
    <source>
        <dbReference type="ARBA" id="ARBA00024045"/>
    </source>
</evidence>
<dbReference type="Gene3D" id="3.30.70.100">
    <property type="match status" value="1"/>
</dbReference>
<dbReference type="InterPro" id="IPR006121">
    <property type="entry name" value="HMA_dom"/>
</dbReference>
<evidence type="ECO:0000256" key="1">
    <source>
        <dbReference type="ARBA" id="ARBA00022481"/>
    </source>
</evidence>
<comment type="similarity">
    <text evidence="5">Belongs to the HIPP family.</text>
</comment>
<dbReference type="PANTHER" id="PTHR45811:SF49">
    <property type="entry name" value="OS04G0667600 PROTEIN"/>
    <property type="match status" value="1"/>
</dbReference>
<protein>
    <recommendedName>
        <fullName evidence="6">HMA domain-containing protein</fullName>
    </recommendedName>
</protein>
<evidence type="ECO:0000313" key="8">
    <source>
        <dbReference type="Proteomes" id="UP000636709"/>
    </source>
</evidence>
<evidence type="ECO:0000256" key="3">
    <source>
        <dbReference type="ARBA" id="ARBA00023288"/>
    </source>
</evidence>
<evidence type="ECO:0000313" key="7">
    <source>
        <dbReference type="EMBL" id="KAF8660351.1"/>
    </source>
</evidence>
<dbReference type="Proteomes" id="UP000636709">
    <property type="component" value="Unassembled WGS sequence"/>
</dbReference>
<keyword evidence="3" id="KW-0449">Lipoprotein</keyword>